<proteinExistence type="predicted"/>
<sequence>MLEPISRFQHLTLKRHKGRDEGFLILSPRFQHLTSEIK</sequence>
<evidence type="ECO:0000313" key="1">
    <source>
        <dbReference type="EMBL" id="GKV06334.1"/>
    </source>
</evidence>
<evidence type="ECO:0008006" key="3">
    <source>
        <dbReference type="Google" id="ProtNLM"/>
    </source>
</evidence>
<gene>
    <name evidence="1" type="ORF">SLEP1_g18235</name>
</gene>
<keyword evidence="2" id="KW-1185">Reference proteome</keyword>
<organism evidence="1 2">
    <name type="scientific">Rubroshorea leprosula</name>
    <dbReference type="NCBI Taxonomy" id="152421"/>
    <lineage>
        <taxon>Eukaryota</taxon>
        <taxon>Viridiplantae</taxon>
        <taxon>Streptophyta</taxon>
        <taxon>Embryophyta</taxon>
        <taxon>Tracheophyta</taxon>
        <taxon>Spermatophyta</taxon>
        <taxon>Magnoliopsida</taxon>
        <taxon>eudicotyledons</taxon>
        <taxon>Gunneridae</taxon>
        <taxon>Pentapetalae</taxon>
        <taxon>rosids</taxon>
        <taxon>malvids</taxon>
        <taxon>Malvales</taxon>
        <taxon>Dipterocarpaceae</taxon>
        <taxon>Rubroshorea</taxon>
    </lineage>
</organism>
<dbReference type="EMBL" id="BPVZ01000025">
    <property type="protein sequence ID" value="GKV06334.1"/>
    <property type="molecule type" value="Genomic_DNA"/>
</dbReference>
<protein>
    <recommendedName>
        <fullName evidence="3">Ycf15</fullName>
    </recommendedName>
</protein>
<name>A0AAV5J2C4_9ROSI</name>
<reference evidence="1 2" key="1">
    <citation type="journal article" date="2021" name="Commun. Biol.">
        <title>The genome of Shorea leprosula (Dipterocarpaceae) highlights the ecological relevance of drought in aseasonal tropical rainforests.</title>
        <authorList>
            <person name="Ng K.K.S."/>
            <person name="Kobayashi M.J."/>
            <person name="Fawcett J.A."/>
            <person name="Hatakeyama M."/>
            <person name="Paape T."/>
            <person name="Ng C.H."/>
            <person name="Ang C.C."/>
            <person name="Tnah L.H."/>
            <person name="Lee C.T."/>
            <person name="Nishiyama T."/>
            <person name="Sese J."/>
            <person name="O'Brien M.J."/>
            <person name="Copetti D."/>
            <person name="Mohd Noor M.I."/>
            <person name="Ong R.C."/>
            <person name="Putra M."/>
            <person name="Sireger I.Z."/>
            <person name="Indrioko S."/>
            <person name="Kosugi Y."/>
            <person name="Izuno A."/>
            <person name="Isagi Y."/>
            <person name="Lee S.L."/>
            <person name="Shimizu K.K."/>
        </authorList>
    </citation>
    <scope>NUCLEOTIDE SEQUENCE [LARGE SCALE GENOMIC DNA]</scope>
    <source>
        <strain evidence="1">214</strain>
    </source>
</reference>
<dbReference type="Proteomes" id="UP001054252">
    <property type="component" value="Unassembled WGS sequence"/>
</dbReference>
<accession>A0AAV5J2C4</accession>
<evidence type="ECO:0000313" key="2">
    <source>
        <dbReference type="Proteomes" id="UP001054252"/>
    </source>
</evidence>
<comment type="caution">
    <text evidence="1">The sequence shown here is derived from an EMBL/GenBank/DDBJ whole genome shotgun (WGS) entry which is preliminary data.</text>
</comment>
<dbReference type="AlphaFoldDB" id="A0AAV5J2C4"/>